<reference evidence="1 4" key="2">
    <citation type="submission" date="2020-07" db="EMBL/GenBank/DDBJ databases">
        <title>Sequencing the genomes of 1000 actinobacteria strains.</title>
        <authorList>
            <person name="Klenk H.-P."/>
        </authorList>
    </citation>
    <scope>NUCLEOTIDE SEQUENCE [LARGE SCALE GENOMIC DNA]</scope>
    <source>
        <strain evidence="1 4">DSM 45117</strain>
    </source>
</reference>
<dbReference type="RefSeq" id="WP_237768591.1">
    <property type="nucleotide sequence ID" value="NZ_FOOI01000002.1"/>
</dbReference>
<dbReference type="STRING" id="504797.SAMN05421678_102338"/>
<evidence type="ECO:0000313" key="3">
    <source>
        <dbReference type="Proteomes" id="UP000199052"/>
    </source>
</evidence>
<keyword evidence="4" id="KW-1185">Reference proteome</keyword>
<dbReference type="AlphaFoldDB" id="A0A1I2M257"/>
<sequence length="175" mass="19841">MTTEWTAPPIERADPDHIAAERRALEQWLDYHRDTLLMKCAGLTPEQLKLRGVPSSNLSLLGLVRHLADVERGWFRQCAANQDVPDLYWTEADGCADFNNVESADAEADLDIYRREIVAAREAVAGKGLDDVVPYRWGGPDRDLRWIYLHMIEEYARHNGHADLIREAIDGTTGD</sequence>
<dbReference type="InterPro" id="IPR034660">
    <property type="entry name" value="DinB/YfiT-like"/>
</dbReference>
<evidence type="ECO:0000313" key="1">
    <source>
        <dbReference type="EMBL" id="NYH81475.1"/>
    </source>
</evidence>
<dbReference type="InterPro" id="IPR007061">
    <property type="entry name" value="MST-like"/>
</dbReference>
<dbReference type="Pfam" id="PF04978">
    <property type="entry name" value="MST"/>
    <property type="match status" value="1"/>
</dbReference>
<dbReference type="EMBL" id="FOOI01000002">
    <property type="protein sequence ID" value="SFF83506.1"/>
    <property type="molecule type" value="Genomic_DNA"/>
</dbReference>
<organism evidence="2 3">
    <name type="scientific">Actinopolymorpha cephalotaxi</name>
    <dbReference type="NCBI Taxonomy" id="504797"/>
    <lineage>
        <taxon>Bacteria</taxon>
        <taxon>Bacillati</taxon>
        <taxon>Actinomycetota</taxon>
        <taxon>Actinomycetes</taxon>
        <taxon>Propionibacteriales</taxon>
        <taxon>Actinopolymorphaceae</taxon>
        <taxon>Actinopolymorpha</taxon>
    </lineage>
</organism>
<proteinExistence type="predicted"/>
<gene>
    <name evidence="1" type="ORF">FHR37_000326</name>
    <name evidence="2" type="ORF">SAMN05421678_102338</name>
</gene>
<dbReference type="Proteomes" id="UP000533017">
    <property type="component" value="Unassembled WGS sequence"/>
</dbReference>
<reference evidence="2 3" key="1">
    <citation type="submission" date="2016-10" db="EMBL/GenBank/DDBJ databases">
        <authorList>
            <person name="de Groot N.N."/>
        </authorList>
    </citation>
    <scope>NUCLEOTIDE SEQUENCE [LARGE SCALE GENOMIC DNA]</scope>
    <source>
        <strain evidence="2 3">CPCC 202808</strain>
    </source>
</reference>
<evidence type="ECO:0000313" key="4">
    <source>
        <dbReference type="Proteomes" id="UP000533017"/>
    </source>
</evidence>
<accession>A0A1I2M257</accession>
<protein>
    <submittedName>
        <fullName evidence="1">Damage-inducible protein DinB</fullName>
    </submittedName>
</protein>
<dbReference type="Proteomes" id="UP000199052">
    <property type="component" value="Unassembled WGS sequence"/>
</dbReference>
<name>A0A1I2M257_9ACTN</name>
<dbReference type="SUPFAM" id="SSF109854">
    <property type="entry name" value="DinB/YfiT-like putative metalloenzymes"/>
    <property type="match status" value="1"/>
</dbReference>
<dbReference type="Gene3D" id="1.20.120.450">
    <property type="entry name" value="dinb family like domain"/>
    <property type="match status" value="1"/>
</dbReference>
<dbReference type="EMBL" id="JACBZA010000001">
    <property type="protein sequence ID" value="NYH81475.1"/>
    <property type="molecule type" value="Genomic_DNA"/>
</dbReference>
<evidence type="ECO:0000313" key="2">
    <source>
        <dbReference type="EMBL" id="SFF83506.1"/>
    </source>
</evidence>